<dbReference type="GO" id="GO:0005634">
    <property type="term" value="C:nucleus"/>
    <property type="evidence" value="ECO:0007669"/>
    <property type="project" value="UniProtKB-SubCell"/>
</dbReference>
<keyword evidence="2" id="KW-0238">DNA-binding</keyword>
<dbReference type="Gene3D" id="1.10.10.10">
    <property type="entry name" value="Winged helix-like DNA-binding domain superfamily/Winged helix DNA-binding domain"/>
    <property type="match status" value="1"/>
</dbReference>
<keyword evidence="3" id="KW-0539">Nucleus</keyword>
<accession>A0A9W7LC36</accession>
<dbReference type="InterPro" id="IPR000232">
    <property type="entry name" value="HSF_DNA-bd"/>
</dbReference>
<evidence type="ECO:0000313" key="8">
    <source>
        <dbReference type="Proteomes" id="UP001165065"/>
    </source>
</evidence>
<evidence type="ECO:0000256" key="4">
    <source>
        <dbReference type="RuleBase" id="RU004020"/>
    </source>
</evidence>
<evidence type="ECO:0000256" key="2">
    <source>
        <dbReference type="ARBA" id="ARBA00023125"/>
    </source>
</evidence>
<feature type="region of interest" description="Disordered" evidence="5">
    <location>
        <begin position="142"/>
        <end position="165"/>
    </location>
</feature>
<evidence type="ECO:0000313" key="7">
    <source>
        <dbReference type="EMBL" id="GMI44201.1"/>
    </source>
</evidence>
<comment type="similarity">
    <text evidence="4">Belongs to the HSF family.</text>
</comment>
<proteinExistence type="inferred from homology"/>
<evidence type="ECO:0000259" key="6">
    <source>
        <dbReference type="SMART" id="SM00415"/>
    </source>
</evidence>
<dbReference type="GO" id="GO:0003700">
    <property type="term" value="F:DNA-binding transcription factor activity"/>
    <property type="evidence" value="ECO:0007669"/>
    <property type="project" value="InterPro"/>
</dbReference>
<dbReference type="Pfam" id="PF00447">
    <property type="entry name" value="HSF_DNA-bind"/>
    <property type="match status" value="1"/>
</dbReference>
<dbReference type="EMBL" id="BRYA01000209">
    <property type="protein sequence ID" value="GMI44201.1"/>
    <property type="molecule type" value="Genomic_DNA"/>
</dbReference>
<reference evidence="8" key="1">
    <citation type="journal article" date="2023" name="Commun. Biol.">
        <title>Genome analysis of Parmales, the sister group of diatoms, reveals the evolutionary specialization of diatoms from phago-mixotrophs to photoautotrophs.</title>
        <authorList>
            <person name="Ban H."/>
            <person name="Sato S."/>
            <person name="Yoshikawa S."/>
            <person name="Yamada K."/>
            <person name="Nakamura Y."/>
            <person name="Ichinomiya M."/>
            <person name="Sato N."/>
            <person name="Blanc-Mathieu R."/>
            <person name="Endo H."/>
            <person name="Kuwata A."/>
            <person name="Ogata H."/>
        </authorList>
    </citation>
    <scope>NUCLEOTIDE SEQUENCE [LARGE SCALE GENOMIC DNA]</scope>
</reference>
<gene>
    <name evidence="7" type="ORF">TrCOL_g5268</name>
</gene>
<dbReference type="InterPro" id="IPR036388">
    <property type="entry name" value="WH-like_DNA-bd_sf"/>
</dbReference>
<feature type="compositionally biased region" description="Gly residues" evidence="5">
    <location>
        <begin position="303"/>
        <end position="317"/>
    </location>
</feature>
<evidence type="ECO:0000256" key="1">
    <source>
        <dbReference type="ARBA" id="ARBA00004123"/>
    </source>
</evidence>
<sequence length="340" mass="35666">MSTSYSHGISVSQSRGRLTVAVTSVVPTGKPQSEGCLEGFATSPATMMTAGIIIDDSDLLLKQPKRPPPSVGPAAVCSDTEDSIECRVRTFSSQSAASTVSSVHSSGANSPTWSGAADGAVVDAPFSPSGSVDGARTTTRAAAVSRAMPTSRTSAAANFPKTGKRGCPQQFPRKLFEMLEEQTLLSESSTSVPSSRDGMGWPISGSAELVPPPLPPCIQWVSSGKAFVITSMPSFTSCVLPHYFKTTKFSSFQRNLNLYGFSKVIRGADRGSYFNPNFARGDEANLRAVKRVKRPRKKAQFEIGGGGWEEGNDQGGGAKREEGGTIDALALLAKACAAGD</sequence>
<feature type="region of interest" description="Disordered" evidence="5">
    <location>
        <begin position="302"/>
        <end position="321"/>
    </location>
</feature>
<name>A0A9W7LC36_9STRA</name>
<dbReference type="SMART" id="SM00415">
    <property type="entry name" value="HSF"/>
    <property type="match status" value="1"/>
</dbReference>
<dbReference type="GO" id="GO:0043565">
    <property type="term" value="F:sequence-specific DNA binding"/>
    <property type="evidence" value="ECO:0007669"/>
    <property type="project" value="InterPro"/>
</dbReference>
<evidence type="ECO:0000256" key="5">
    <source>
        <dbReference type="SAM" id="MobiDB-lite"/>
    </source>
</evidence>
<dbReference type="PANTHER" id="PTHR10015:SF427">
    <property type="entry name" value="HEAT SHOCK FACTOR PROTEIN"/>
    <property type="match status" value="1"/>
</dbReference>
<dbReference type="AlphaFoldDB" id="A0A9W7LC36"/>
<feature type="domain" description="HSF-type DNA-binding" evidence="6">
    <location>
        <begin position="210"/>
        <end position="292"/>
    </location>
</feature>
<comment type="subcellular location">
    <subcellularLocation>
        <location evidence="1">Nucleus</location>
    </subcellularLocation>
</comment>
<comment type="caution">
    <text evidence="7">The sequence shown here is derived from an EMBL/GenBank/DDBJ whole genome shotgun (WGS) entry which is preliminary data.</text>
</comment>
<evidence type="ECO:0000256" key="3">
    <source>
        <dbReference type="ARBA" id="ARBA00023242"/>
    </source>
</evidence>
<dbReference type="InterPro" id="IPR036390">
    <property type="entry name" value="WH_DNA-bd_sf"/>
</dbReference>
<dbReference type="SUPFAM" id="SSF46785">
    <property type="entry name" value="Winged helix' DNA-binding domain"/>
    <property type="match status" value="1"/>
</dbReference>
<dbReference type="PANTHER" id="PTHR10015">
    <property type="entry name" value="HEAT SHOCK TRANSCRIPTION FACTOR"/>
    <property type="match status" value="1"/>
</dbReference>
<organism evidence="7 8">
    <name type="scientific">Triparma columacea</name>
    <dbReference type="NCBI Taxonomy" id="722753"/>
    <lineage>
        <taxon>Eukaryota</taxon>
        <taxon>Sar</taxon>
        <taxon>Stramenopiles</taxon>
        <taxon>Ochrophyta</taxon>
        <taxon>Bolidophyceae</taxon>
        <taxon>Parmales</taxon>
        <taxon>Triparmaceae</taxon>
        <taxon>Triparma</taxon>
    </lineage>
</organism>
<keyword evidence="8" id="KW-1185">Reference proteome</keyword>
<protein>
    <recommendedName>
        <fullName evidence="6">HSF-type DNA-binding domain-containing protein</fullName>
    </recommendedName>
</protein>
<dbReference type="OrthoDB" id="60033at2759"/>
<dbReference type="Proteomes" id="UP001165065">
    <property type="component" value="Unassembled WGS sequence"/>
</dbReference>